<keyword evidence="3" id="KW-1185">Reference proteome</keyword>
<proteinExistence type="predicted"/>
<dbReference type="InterPro" id="IPR015919">
    <property type="entry name" value="Cadherin-like_sf"/>
</dbReference>
<evidence type="ECO:0008006" key="4">
    <source>
        <dbReference type="Google" id="ProtNLM"/>
    </source>
</evidence>
<dbReference type="EMBL" id="CP036432">
    <property type="protein sequence ID" value="QDV82731.1"/>
    <property type="molecule type" value="Genomic_DNA"/>
</dbReference>
<dbReference type="Proteomes" id="UP000318081">
    <property type="component" value="Chromosome"/>
</dbReference>
<dbReference type="CDD" id="cd11304">
    <property type="entry name" value="Cadherin_repeat"/>
    <property type="match status" value="1"/>
</dbReference>
<organism evidence="2 3">
    <name type="scientific">Stieleria magnilauensis</name>
    <dbReference type="NCBI Taxonomy" id="2527963"/>
    <lineage>
        <taxon>Bacteria</taxon>
        <taxon>Pseudomonadati</taxon>
        <taxon>Planctomycetota</taxon>
        <taxon>Planctomycetia</taxon>
        <taxon>Pirellulales</taxon>
        <taxon>Pirellulaceae</taxon>
        <taxon>Stieleria</taxon>
    </lineage>
</organism>
<accession>A0ABX5XMX0</accession>
<name>A0ABX5XMX0_9BACT</name>
<gene>
    <name evidence="2" type="ORF">TBK1r_16630</name>
</gene>
<dbReference type="Gene3D" id="2.60.40.60">
    <property type="entry name" value="Cadherins"/>
    <property type="match status" value="1"/>
</dbReference>
<dbReference type="RefSeq" id="WP_145208759.1">
    <property type="nucleotide sequence ID" value="NZ_CP036432.1"/>
</dbReference>
<dbReference type="SUPFAM" id="SSF49313">
    <property type="entry name" value="Cadherin-like"/>
    <property type="match status" value="1"/>
</dbReference>
<evidence type="ECO:0000313" key="2">
    <source>
        <dbReference type="EMBL" id="QDV82731.1"/>
    </source>
</evidence>
<protein>
    <recommendedName>
        <fullName evidence="4">Cadherin domain-containing protein</fullName>
    </recommendedName>
</protein>
<evidence type="ECO:0000256" key="1">
    <source>
        <dbReference type="SAM" id="Coils"/>
    </source>
</evidence>
<reference evidence="2 3" key="1">
    <citation type="submission" date="2019-02" db="EMBL/GenBank/DDBJ databases">
        <title>Deep-cultivation of Planctomycetes and their phenomic and genomic characterization uncovers novel biology.</title>
        <authorList>
            <person name="Wiegand S."/>
            <person name="Jogler M."/>
            <person name="Boedeker C."/>
            <person name="Pinto D."/>
            <person name="Vollmers J."/>
            <person name="Rivas-Marin E."/>
            <person name="Kohn T."/>
            <person name="Peeters S.H."/>
            <person name="Heuer A."/>
            <person name="Rast P."/>
            <person name="Oberbeckmann S."/>
            <person name="Bunk B."/>
            <person name="Jeske O."/>
            <person name="Meyerdierks A."/>
            <person name="Storesund J.E."/>
            <person name="Kallscheuer N."/>
            <person name="Luecker S."/>
            <person name="Lage O.M."/>
            <person name="Pohl T."/>
            <person name="Merkel B.J."/>
            <person name="Hornburger P."/>
            <person name="Mueller R.-W."/>
            <person name="Bruemmer F."/>
            <person name="Labrenz M."/>
            <person name="Spormann A.M."/>
            <person name="Op den Camp H."/>
            <person name="Overmann J."/>
            <person name="Amann R."/>
            <person name="Jetten M.S.M."/>
            <person name="Mascher T."/>
            <person name="Medema M.H."/>
            <person name="Devos D.P."/>
            <person name="Kaster A.-K."/>
            <person name="Ovreas L."/>
            <person name="Rohde M."/>
            <person name="Galperin M.Y."/>
            <person name="Jogler C."/>
        </authorList>
    </citation>
    <scope>NUCLEOTIDE SEQUENCE [LARGE SCALE GENOMIC DNA]</scope>
    <source>
        <strain evidence="2 3">TBK1r</strain>
    </source>
</reference>
<evidence type="ECO:0000313" key="3">
    <source>
        <dbReference type="Proteomes" id="UP000318081"/>
    </source>
</evidence>
<feature type="coiled-coil region" evidence="1">
    <location>
        <begin position="25"/>
        <end position="52"/>
    </location>
</feature>
<keyword evidence="1" id="KW-0175">Coiled coil</keyword>
<sequence length="391" mass="43976">MNQRERMLAILVGGLFVLGLGQWGLTKYQTAIKQRRTQYESLQERQVQLAEQRNQGALADRQMGEYLVRSVSSDVERARSDYQSWLFDVIENHNIKDAKVDSGRTVPVGDLYQQMTFLLTGRAETPDIFDFMHEIQSKDYLHRIREFDLKPSKTDSGFTISMTIEVASLRNAPVDAKSPETNAWRVDPDSLAYSDPILNRNLFEPPNRAPSYDGSRTVEVTKGRSEAVSLVFKDAEQHRLSYELVDPPEVVSIDDRSGTLRVSSDELREFDVTVRVTDHGYPKRTVEETLLVKVVDPPPPPPPEKPPLEFDDAKQTYLTGLVQGAEDWTAWMNVRTRGTTLKLRVGDEFEIGSVRGVVESIDADAVKIKIGDKTITLTSGGTLKSAVDSVE</sequence>